<dbReference type="FunFam" id="3.40.50.300:FF:000078">
    <property type="entry name" value="Elongation factor 4"/>
    <property type="match status" value="1"/>
</dbReference>
<dbReference type="EMBL" id="JABAHY010000007">
    <property type="protein sequence ID" value="NLS10097.1"/>
    <property type="molecule type" value="Genomic_DNA"/>
</dbReference>
<dbReference type="InterPro" id="IPR009000">
    <property type="entry name" value="Transl_B-barrel_sf"/>
</dbReference>
<dbReference type="Gene3D" id="3.40.50.300">
    <property type="entry name" value="P-loop containing nucleotide triphosphate hydrolases"/>
    <property type="match status" value="1"/>
</dbReference>
<evidence type="ECO:0000256" key="10">
    <source>
        <dbReference type="ARBA" id="ARBA00061052"/>
    </source>
</evidence>
<keyword evidence="2 12" id="KW-1003">Cell membrane</keyword>
<dbReference type="FunFam" id="3.30.70.240:FF:000007">
    <property type="entry name" value="Translation factor GUF1, mitochondrial"/>
    <property type="match status" value="1"/>
</dbReference>
<dbReference type="InterPro" id="IPR027417">
    <property type="entry name" value="P-loop_NTPase"/>
</dbReference>
<dbReference type="GO" id="GO:0043022">
    <property type="term" value="F:ribosome binding"/>
    <property type="evidence" value="ECO:0007669"/>
    <property type="project" value="UniProtKB-UniRule"/>
</dbReference>
<dbReference type="GO" id="GO:0005525">
    <property type="term" value="F:GTP binding"/>
    <property type="evidence" value="ECO:0007669"/>
    <property type="project" value="UniProtKB-UniRule"/>
</dbReference>
<feature type="domain" description="Tr-type G" evidence="13">
    <location>
        <begin position="17"/>
        <end position="198"/>
    </location>
</feature>
<reference evidence="14 15" key="1">
    <citation type="submission" date="2020-04" db="EMBL/GenBank/DDBJ databases">
        <title>Nesterenkonia sp. nov., isolated from marine sediment.</title>
        <authorList>
            <person name="Zhang G."/>
        </authorList>
    </citation>
    <scope>NUCLEOTIDE SEQUENCE [LARGE SCALE GENOMIC DNA]</scope>
    <source>
        <strain evidence="14 15">MY13</strain>
    </source>
</reference>
<evidence type="ECO:0000313" key="14">
    <source>
        <dbReference type="EMBL" id="NLS10097.1"/>
    </source>
</evidence>
<evidence type="ECO:0000256" key="1">
    <source>
        <dbReference type="ARBA" id="ARBA00005454"/>
    </source>
</evidence>
<evidence type="ECO:0000256" key="9">
    <source>
        <dbReference type="ARBA" id="ARBA00057626"/>
    </source>
</evidence>
<evidence type="ECO:0000256" key="3">
    <source>
        <dbReference type="ARBA" id="ARBA00022741"/>
    </source>
</evidence>
<dbReference type="NCBIfam" id="TIGR00231">
    <property type="entry name" value="small_GTP"/>
    <property type="match status" value="1"/>
</dbReference>
<name>A0A7X8TKM6_9MICC</name>
<evidence type="ECO:0000256" key="2">
    <source>
        <dbReference type="ARBA" id="ARBA00022475"/>
    </source>
</evidence>
<comment type="catalytic activity">
    <reaction evidence="8 12">
        <text>GTP + H2O = GDP + phosphate + H(+)</text>
        <dbReference type="Rhea" id="RHEA:19669"/>
        <dbReference type="ChEBI" id="CHEBI:15377"/>
        <dbReference type="ChEBI" id="CHEBI:15378"/>
        <dbReference type="ChEBI" id="CHEBI:37565"/>
        <dbReference type="ChEBI" id="CHEBI:43474"/>
        <dbReference type="ChEBI" id="CHEBI:58189"/>
        <dbReference type="EC" id="3.6.5.n1"/>
    </reaction>
</comment>
<keyword evidence="15" id="KW-1185">Reference proteome</keyword>
<comment type="subcellular location">
    <subcellularLocation>
        <location evidence="12">Cell membrane</location>
        <topology evidence="12">Peripheral membrane protein</topology>
        <orientation evidence="12">Cytoplasmic side</orientation>
    </subcellularLocation>
</comment>
<keyword evidence="7 12" id="KW-0472">Membrane</keyword>
<dbReference type="Gene3D" id="3.30.70.2570">
    <property type="entry name" value="Elongation factor 4, C-terminal domain"/>
    <property type="match status" value="1"/>
</dbReference>
<dbReference type="InterPro" id="IPR000640">
    <property type="entry name" value="EFG_V-like"/>
</dbReference>
<dbReference type="GO" id="GO:0045727">
    <property type="term" value="P:positive regulation of translation"/>
    <property type="evidence" value="ECO:0007669"/>
    <property type="project" value="UniProtKB-UniRule"/>
</dbReference>
<comment type="similarity">
    <text evidence="1 12">Belongs to the TRAFAC class translation factor GTPase superfamily. Classic translation factor GTPase family. LepA subfamily.</text>
</comment>
<dbReference type="PROSITE" id="PS00301">
    <property type="entry name" value="G_TR_1"/>
    <property type="match status" value="1"/>
</dbReference>
<dbReference type="AlphaFoldDB" id="A0A7X8TKM6"/>
<dbReference type="Pfam" id="PF00009">
    <property type="entry name" value="GTP_EFTU"/>
    <property type="match status" value="1"/>
</dbReference>
<dbReference type="InterPro" id="IPR005225">
    <property type="entry name" value="Small_GTP-bd"/>
</dbReference>
<comment type="similarity">
    <text evidence="10">Belongs to the GTP-binding elongation factor family. LepA subfamily.</text>
</comment>
<comment type="function">
    <text evidence="9 12">Required for accurate and efficient protein synthesis under certain stress conditions. May act as a fidelity factor of the translation reaction, by catalyzing a one-codon backward translocation of tRNAs on improperly translocated ribosomes. Back-translocation proceeds from a post-translocation (POST) complex to a pre-translocation (PRE) complex, thus giving elongation factor G a second chance to translocate the tRNAs correctly. Binds to ribosomes in a GTP-dependent manner.</text>
</comment>
<keyword evidence="4 12" id="KW-0378">Hydrolase</keyword>
<evidence type="ECO:0000256" key="12">
    <source>
        <dbReference type="HAMAP-Rule" id="MF_00071"/>
    </source>
</evidence>
<dbReference type="SUPFAM" id="SSF50447">
    <property type="entry name" value="Translation proteins"/>
    <property type="match status" value="1"/>
</dbReference>
<evidence type="ECO:0000256" key="6">
    <source>
        <dbReference type="ARBA" id="ARBA00023134"/>
    </source>
</evidence>
<evidence type="ECO:0000256" key="7">
    <source>
        <dbReference type="ARBA" id="ARBA00023136"/>
    </source>
</evidence>
<dbReference type="HAMAP" id="MF_00071">
    <property type="entry name" value="LepA"/>
    <property type="match status" value="1"/>
</dbReference>
<keyword evidence="6 12" id="KW-0342">GTP-binding</keyword>
<dbReference type="GO" id="GO:0003924">
    <property type="term" value="F:GTPase activity"/>
    <property type="evidence" value="ECO:0007669"/>
    <property type="project" value="UniProtKB-UniRule"/>
</dbReference>
<dbReference type="InterPro" id="IPR006297">
    <property type="entry name" value="EF-4"/>
</dbReference>
<comment type="caution">
    <text evidence="14">The sequence shown here is derived from an EMBL/GenBank/DDBJ whole genome shotgun (WGS) entry which is preliminary data.</text>
</comment>
<dbReference type="InterPro" id="IPR038363">
    <property type="entry name" value="LepA_C_sf"/>
</dbReference>
<sequence length="619" mass="68548">MSPKARTPQVPASTSPDVIRNFCIIAHIDHGKSTLADRMLQLTGVVQPRDMKAQYLDRMDIERERGITIKSQAVRMPWELDDTTYAFHMIDTPGHVDFSYEVSRSLAACEGALLLVDAAQGIEAQTLANLYLAMEHDLAIIPVLNKIDLPAAMPDKYAEELAHLIGCEPEDVLRVSGKTGEGVEALLDRIVQEIPPPEGDADAPARAMIFDSVYDTYRGVVTFVRVVDGSLGHREKIQMMSTGATHELLEIGVSQPEPEATKGLGVGEVGYLITGVKDVRQSRVGDTVTSQNRPADEIIGGYEDPRPMVFSGLFPIDGSDFPVLREALEKLQLNDAALNFEPETSTALGFGFRVGFLGLLHLEITRERLEQEYNLELISTAPNVVYQVTDEAGETHEVTNPSEFPEGKIAEIREPVVDATVIVPAEFIGAVMELCQSRRGQMEGMDYLSEERVEIRYKMPLAEIVFDFFDQLKSKTKGYASLNWQGTGEQEADLVKVDILLQGDKVDAFSAITHRDHAYSYGVKMASKLKDLIPRQQFEVPIQAAIGSRIIARENIRAIRKDVLSKCYGGDISRKRKLLEKQKEGKKRMKMVGTVEVPQEAFIAALSSDEGNAKEKAKK</sequence>
<dbReference type="SUPFAM" id="SSF54980">
    <property type="entry name" value="EF-G C-terminal domain-like"/>
    <property type="match status" value="2"/>
</dbReference>
<dbReference type="InterPro" id="IPR031157">
    <property type="entry name" value="G_TR_CS"/>
</dbReference>
<dbReference type="CDD" id="cd03699">
    <property type="entry name" value="EF4_II"/>
    <property type="match status" value="1"/>
</dbReference>
<keyword evidence="14" id="KW-0251">Elongation factor</keyword>
<dbReference type="PROSITE" id="PS51722">
    <property type="entry name" value="G_TR_2"/>
    <property type="match status" value="1"/>
</dbReference>
<dbReference type="InterPro" id="IPR035647">
    <property type="entry name" value="EFG_III/V"/>
</dbReference>
<dbReference type="InterPro" id="IPR013842">
    <property type="entry name" value="LepA_CTD"/>
</dbReference>
<protein>
    <recommendedName>
        <fullName evidence="11 12">Elongation factor 4</fullName>
        <shortName evidence="12">EF-4</shortName>
        <ecNumber evidence="11 12">3.6.5.n1</ecNumber>
    </recommendedName>
    <alternativeName>
        <fullName evidence="12">Ribosomal back-translocase LepA</fullName>
    </alternativeName>
</protein>
<dbReference type="GO" id="GO:0003746">
    <property type="term" value="F:translation elongation factor activity"/>
    <property type="evidence" value="ECO:0007669"/>
    <property type="project" value="UniProtKB-UniRule"/>
</dbReference>
<gene>
    <name evidence="12 14" type="primary">lepA</name>
    <name evidence="14" type="ORF">HGQ17_08805</name>
</gene>
<dbReference type="SUPFAM" id="SSF52540">
    <property type="entry name" value="P-loop containing nucleoside triphosphate hydrolases"/>
    <property type="match status" value="1"/>
</dbReference>
<accession>A0A7X8TKM6</accession>
<dbReference type="Proteomes" id="UP000523139">
    <property type="component" value="Unassembled WGS sequence"/>
</dbReference>
<keyword evidence="5 12" id="KW-0648">Protein biosynthesis</keyword>
<dbReference type="InterPro" id="IPR000795">
    <property type="entry name" value="T_Tr_GTP-bd_dom"/>
</dbReference>
<dbReference type="Pfam" id="PF06421">
    <property type="entry name" value="LepA_C"/>
    <property type="match status" value="1"/>
</dbReference>
<dbReference type="InterPro" id="IPR035654">
    <property type="entry name" value="LepA_IV"/>
</dbReference>
<dbReference type="Gene3D" id="2.40.30.10">
    <property type="entry name" value="Translation factors"/>
    <property type="match status" value="1"/>
</dbReference>
<dbReference type="RefSeq" id="WP_168887581.1">
    <property type="nucleotide sequence ID" value="NZ_JABAHY010000007.1"/>
</dbReference>
<evidence type="ECO:0000313" key="15">
    <source>
        <dbReference type="Proteomes" id="UP000523139"/>
    </source>
</evidence>
<evidence type="ECO:0000256" key="11">
    <source>
        <dbReference type="ARBA" id="ARBA00066744"/>
    </source>
</evidence>
<evidence type="ECO:0000256" key="5">
    <source>
        <dbReference type="ARBA" id="ARBA00022917"/>
    </source>
</evidence>
<dbReference type="GO" id="GO:0005886">
    <property type="term" value="C:plasma membrane"/>
    <property type="evidence" value="ECO:0007669"/>
    <property type="project" value="UniProtKB-SubCell"/>
</dbReference>
<dbReference type="FunFam" id="2.40.30.10:FF:000015">
    <property type="entry name" value="Translation factor GUF1, mitochondrial"/>
    <property type="match status" value="1"/>
</dbReference>
<evidence type="ECO:0000256" key="4">
    <source>
        <dbReference type="ARBA" id="ARBA00022801"/>
    </source>
</evidence>
<dbReference type="Pfam" id="PF00679">
    <property type="entry name" value="EFG_C"/>
    <property type="match status" value="1"/>
</dbReference>
<keyword evidence="3 12" id="KW-0547">Nucleotide-binding</keyword>
<dbReference type="FunFam" id="3.30.70.870:FF:000004">
    <property type="entry name" value="Translation factor GUF1, mitochondrial"/>
    <property type="match status" value="1"/>
</dbReference>
<dbReference type="Gene3D" id="3.30.70.870">
    <property type="entry name" value="Elongation Factor G (Translational Gtpase), domain 3"/>
    <property type="match status" value="1"/>
</dbReference>
<dbReference type="SMART" id="SM00838">
    <property type="entry name" value="EFG_C"/>
    <property type="match status" value="1"/>
</dbReference>
<dbReference type="CDD" id="cd03709">
    <property type="entry name" value="lepA_C"/>
    <property type="match status" value="1"/>
</dbReference>
<feature type="binding site" evidence="12">
    <location>
        <begin position="29"/>
        <end position="34"/>
    </location>
    <ligand>
        <name>GTP</name>
        <dbReference type="ChEBI" id="CHEBI:37565"/>
    </ligand>
</feature>
<dbReference type="PANTHER" id="PTHR43512">
    <property type="entry name" value="TRANSLATION FACTOR GUF1-RELATED"/>
    <property type="match status" value="1"/>
</dbReference>
<dbReference type="CDD" id="cd16260">
    <property type="entry name" value="EF4_III"/>
    <property type="match status" value="1"/>
</dbReference>
<dbReference type="Gene3D" id="3.30.70.240">
    <property type="match status" value="1"/>
</dbReference>
<evidence type="ECO:0000256" key="8">
    <source>
        <dbReference type="ARBA" id="ARBA00050293"/>
    </source>
</evidence>
<evidence type="ECO:0000259" key="13">
    <source>
        <dbReference type="PROSITE" id="PS51722"/>
    </source>
</evidence>
<dbReference type="FunFam" id="3.30.70.2570:FF:000001">
    <property type="entry name" value="Translation factor GUF1, mitochondrial"/>
    <property type="match status" value="1"/>
</dbReference>
<proteinExistence type="inferred from homology"/>
<feature type="binding site" evidence="12">
    <location>
        <begin position="145"/>
        <end position="148"/>
    </location>
    <ligand>
        <name>GTP</name>
        <dbReference type="ChEBI" id="CHEBI:37565"/>
    </ligand>
</feature>
<dbReference type="PANTHER" id="PTHR43512:SF4">
    <property type="entry name" value="TRANSLATION FACTOR GUF1 HOMOLOG, CHLOROPLASTIC"/>
    <property type="match status" value="1"/>
</dbReference>
<dbReference type="CDD" id="cd01890">
    <property type="entry name" value="LepA"/>
    <property type="match status" value="1"/>
</dbReference>
<dbReference type="NCBIfam" id="TIGR01393">
    <property type="entry name" value="lepA"/>
    <property type="match status" value="1"/>
</dbReference>
<dbReference type="PRINTS" id="PR00315">
    <property type="entry name" value="ELONGATNFCT"/>
</dbReference>
<organism evidence="14 15">
    <name type="scientific">Nesterenkonia sedimenti</name>
    <dbReference type="NCBI Taxonomy" id="1463632"/>
    <lineage>
        <taxon>Bacteria</taxon>
        <taxon>Bacillati</taxon>
        <taxon>Actinomycetota</taxon>
        <taxon>Actinomycetes</taxon>
        <taxon>Micrococcales</taxon>
        <taxon>Micrococcaceae</taxon>
        <taxon>Nesterenkonia</taxon>
    </lineage>
</organism>
<dbReference type="EC" id="3.6.5.n1" evidence="11 12"/>